<protein>
    <submittedName>
        <fullName evidence="1">Uncharacterized protein</fullName>
    </submittedName>
</protein>
<dbReference type="Proteomes" id="UP000315295">
    <property type="component" value="Unassembled WGS sequence"/>
</dbReference>
<evidence type="ECO:0000313" key="2">
    <source>
        <dbReference type="Proteomes" id="UP000315295"/>
    </source>
</evidence>
<name>A0A540MH27_MALBA</name>
<reference evidence="1 2" key="1">
    <citation type="journal article" date="2019" name="G3 (Bethesda)">
        <title>Sequencing of a Wild Apple (Malus baccata) Genome Unravels the Differences Between Cultivated and Wild Apple Species Regarding Disease Resistance and Cold Tolerance.</title>
        <authorList>
            <person name="Chen X."/>
        </authorList>
    </citation>
    <scope>NUCLEOTIDE SEQUENCE [LARGE SCALE GENOMIC DNA]</scope>
    <source>
        <strain evidence="2">cv. Shandingzi</strain>
        <tissue evidence="1">Leaves</tissue>
    </source>
</reference>
<evidence type="ECO:0000313" key="1">
    <source>
        <dbReference type="EMBL" id="TQD98013.1"/>
    </source>
</evidence>
<comment type="caution">
    <text evidence="1">The sequence shown here is derived from an EMBL/GenBank/DDBJ whole genome shotgun (WGS) entry which is preliminary data.</text>
</comment>
<accession>A0A540MH27</accession>
<dbReference type="EMBL" id="VIEB01000260">
    <property type="protein sequence ID" value="TQD98013.1"/>
    <property type="molecule type" value="Genomic_DNA"/>
</dbReference>
<organism evidence="1 2">
    <name type="scientific">Malus baccata</name>
    <name type="common">Siberian crab apple</name>
    <name type="synonym">Pyrus baccata</name>
    <dbReference type="NCBI Taxonomy" id="106549"/>
    <lineage>
        <taxon>Eukaryota</taxon>
        <taxon>Viridiplantae</taxon>
        <taxon>Streptophyta</taxon>
        <taxon>Embryophyta</taxon>
        <taxon>Tracheophyta</taxon>
        <taxon>Spermatophyta</taxon>
        <taxon>Magnoliopsida</taxon>
        <taxon>eudicotyledons</taxon>
        <taxon>Gunneridae</taxon>
        <taxon>Pentapetalae</taxon>
        <taxon>rosids</taxon>
        <taxon>fabids</taxon>
        <taxon>Rosales</taxon>
        <taxon>Rosaceae</taxon>
        <taxon>Amygdaloideae</taxon>
        <taxon>Maleae</taxon>
        <taxon>Malus</taxon>
    </lineage>
</organism>
<gene>
    <name evidence="1" type="ORF">C1H46_016377</name>
</gene>
<sequence>MTATTQKTRDSADKISPRPRLAVMLSLINPLAEIFLERPISRGEGPTFNLEAP</sequence>
<keyword evidence="2" id="KW-1185">Reference proteome</keyword>
<proteinExistence type="predicted"/>
<dbReference type="AlphaFoldDB" id="A0A540MH27"/>